<dbReference type="KEGG" id="prr:AT705_16820"/>
<dbReference type="FunFam" id="3.30.300.30:FF:000015">
    <property type="entry name" value="Nonribosomal peptide synthase SidD"/>
    <property type="match status" value="2"/>
</dbReference>
<comment type="cofactor">
    <cofactor evidence="1">
        <name>pantetheine 4'-phosphate</name>
        <dbReference type="ChEBI" id="CHEBI:47942"/>
    </cofactor>
</comment>
<dbReference type="NCBIfam" id="TIGR01733">
    <property type="entry name" value="AA-adenyl-dom"/>
    <property type="match status" value="3"/>
</dbReference>
<feature type="domain" description="Carrier" evidence="4">
    <location>
        <begin position="3226"/>
        <end position="3303"/>
    </location>
</feature>
<reference evidence="5 6" key="1">
    <citation type="submission" date="2015-12" db="EMBL/GenBank/DDBJ databases">
        <title>Complete genome sequence of Pseudoalteromonas rubra SCSIO 6842, harboring a conjugative plasmid.</title>
        <authorList>
            <person name="Li B."/>
            <person name="Wang X."/>
        </authorList>
    </citation>
    <scope>NUCLEOTIDE SEQUENCE [LARGE SCALE GENOMIC DNA]</scope>
    <source>
        <strain evidence="5 6">SCSIO 6842</strain>
    </source>
</reference>
<dbReference type="Pfam" id="PF00550">
    <property type="entry name" value="PP-binding"/>
    <property type="match status" value="3"/>
</dbReference>
<dbReference type="Pfam" id="PF18563">
    <property type="entry name" value="TubC_N"/>
    <property type="match status" value="1"/>
</dbReference>
<dbReference type="InterPro" id="IPR023213">
    <property type="entry name" value="CAT-like_dom_sf"/>
</dbReference>
<dbReference type="SUPFAM" id="SSF52777">
    <property type="entry name" value="CoA-dependent acyltransferases"/>
    <property type="match status" value="6"/>
</dbReference>
<dbReference type="GO" id="GO:0043041">
    <property type="term" value="P:amino acid activation for nonribosomal peptide biosynthetic process"/>
    <property type="evidence" value="ECO:0007669"/>
    <property type="project" value="TreeGrafter"/>
</dbReference>
<dbReference type="GO" id="GO:0031177">
    <property type="term" value="F:phosphopantetheine binding"/>
    <property type="evidence" value="ECO:0007669"/>
    <property type="project" value="InterPro"/>
</dbReference>
<dbReference type="Gene3D" id="1.10.1200.10">
    <property type="entry name" value="ACP-like"/>
    <property type="match status" value="2"/>
</dbReference>
<protein>
    <recommendedName>
        <fullName evidence="4">Carrier domain-containing protein</fullName>
    </recommendedName>
</protein>
<dbReference type="CDD" id="cd19531">
    <property type="entry name" value="LCL_NRPS-like"/>
    <property type="match status" value="3"/>
</dbReference>
<dbReference type="Proteomes" id="UP000069015">
    <property type="component" value="Chromosome 1"/>
</dbReference>
<dbReference type="Gene3D" id="3.40.50.1820">
    <property type="entry name" value="alpha/beta hydrolase"/>
    <property type="match status" value="1"/>
</dbReference>
<dbReference type="Gene3D" id="3.30.559.10">
    <property type="entry name" value="Chloramphenicol acetyltransferase-like domain"/>
    <property type="match status" value="3"/>
</dbReference>
<dbReference type="InterPro" id="IPR020845">
    <property type="entry name" value="AMP-binding_CS"/>
</dbReference>
<dbReference type="Gene3D" id="1.10.10.1830">
    <property type="entry name" value="Non-ribosomal peptide synthase, adenylation domain"/>
    <property type="match status" value="1"/>
</dbReference>
<name>A0A0U3IM96_9GAMM</name>
<dbReference type="SUPFAM" id="SSF47336">
    <property type="entry name" value="ACP-like"/>
    <property type="match status" value="3"/>
</dbReference>
<dbReference type="FunFam" id="2.30.38.10:FF:000001">
    <property type="entry name" value="Non-ribosomal peptide synthetase PvdI"/>
    <property type="match status" value="1"/>
</dbReference>
<dbReference type="EMBL" id="CP013611">
    <property type="protein sequence ID" value="ALU44444.1"/>
    <property type="molecule type" value="Genomic_DNA"/>
</dbReference>
<dbReference type="InterPro" id="IPR009081">
    <property type="entry name" value="PP-bd_ACP"/>
</dbReference>
<evidence type="ECO:0000256" key="3">
    <source>
        <dbReference type="ARBA" id="ARBA00022553"/>
    </source>
</evidence>
<dbReference type="InterPro" id="IPR010071">
    <property type="entry name" value="AA_adenyl_dom"/>
</dbReference>
<dbReference type="PROSITE" id="PS50075">
    <property type="entry name" value="CARRIER"/>
    <property type="match status" value="3"/>
</dbReference>
<dbReference type="InterPro" id="IPR036736">
    <property type="entry name" value="ACP-like_sf"/>
</dbReference>
<dbReference type="CDD" id="cd05930">
    <property type="entry name" value="A_NRPS"/>
    <property type="match status" value="3"/>
</dbReference>
<evidence type="ECO:0000259" key="4">
    <source>
        <dbReference type="PROSITE" id="PS50075"/>
    </source>
</evidence>
<dbReference type="Pfam" id="PF00501">
    <property type="entry name" value="AMP-binding"/>
    <property type="match status" value="3"/>
</dbReference>
<feature type="domain" description="Carrier" evidence="4">
    <location>
        <begin position="2130"/>
        <end position="2207"/>
    </location>
</feature>
<dbReference type="Gene3D" id="2.30.38.10">
    <property type="entry name" value="Luciferase, Domain 3"/>
    <property type="match status" value="2"/>
</dbReference>
<dbReference type="FunFam" id="3.40.50.12780:FF:000012">
    <property type="entry name" value="Non-ribosomal peptide synthetase"/>
    <property type="match status" value="1"/>
</dbReference>
<dbReference type="Gene3D" id="3.40.50.12780">
    <property type="entry name" value="N-terminal domain of ligase-like"/>
    <property type="match status" value="1"/>
</dbReference>
<evidence type="ECO:0000313" key="6">
    <source>
        <dbReference type="Proteomes" id="UP000069015"/>
    </source>
</evidence>
<dbReference type="InterPro" id="IPR000873">
    <property type="entry name" value="AMP-dep_synth/lig_dom"/>
</dbReference>
<dbReference type="Gene3D" id="3.40.50.980">
    <property type="match status" value="4"/>
</dbReference>
<sequence>MNTQAIIDQLTNNQILLSVNGDRLAVESKKGALTPELASLIRDNKPALMEYLSQQQAPLAAVNPIQPVVREAGKSYPLSSAQKRFWFIDQLRGGSSDYHMPLAFTLTDAVSMAHLESALNHVLKKHEILRSRYVLAADGATEQQLSDESISIRYHDSASCDEQTFKADIQACIAAPFALDSDLMIRVDHFRTPDALHADALLIINIHHIACDAWSLDILKQDLMTAYMQLQGGMQPQAELPLQYLDYASWQQDWLNGEQCVQQTDYWRNKLAGMAQLHSLPLDHARQADKANFGKLYSEALPAELVPVLHRIAREYKLTPFMLLHSALALALSQYGQYQDVVMGTTISNRDSEQLHPMIGCFLNRLVLRLDTDRAQSLSDYLKQVARTHIEAQNNQLLPFDNLVEALDINRAANYSPLFQIQFTLGSELGELSSQDAALLSNAGFAGFELSKETVVVRGDLDIHARVSEQNMVIDWSYDNELFDTQTIATLSSLFQQICRNLTQAYQQQTITTASVADVMFNQPQTLYTQAGECRLDDATGLIERFEQQAVLTPDAIAVLSDTEQLSYAQLNAQAAKLADCLQEQGVEPGDLVGVCMPRSACLMVSLLGVLKAGAAYIPFEPSNTKARNQQIIADAALEWVIVSDALAARVPDAGVDLLLLEQDVTDTNWLSGYDAEFCAQTVAHDSPAYVIYTSGSTGTPKGVEISHRALMDYLNFALKGYYADHLNGSLLVTSHGFDIGVPSLYLPLLSGGSVQLLDNQELLPALSKALNKPDEPRLVRMTPHHVEGILALQEAPLAGVQHVFVIGGERFERDVALALQTQFPDSQVFNHYGPSEATVGCVMYDISANQADLPAELPIGRAMDNTYAYVLDAQLNALPQGARGELFVGGPCLATGYVNNPTLSAERFIENPFYDPSDATSPARLYRTGDQVRYQNSGELMFLGRIDEQVKIRGFRVELGDISSQLQQISGVESAEVLCKSLATGPELVAYIKAQDSAQLGALLSDCERLLGEQLPAYMVPAHFVGLQNWPLTANGKLDKKALPDPQEKAAAQHVAPRTATEQQLVELWSSLLKLTPDQISVDSSFFKLGGHSLLSVRLVAAIKQAFGVEFSISELFEHASIASQAQQVEHKQAQGGNTAQRIEVQARPQDGRMAASFAQQRLWFIDRLQGGSAQYNMPAAFEVSGELDLSAVEAALNTIVARHEVLRSSYSEVQGEIYQQAQAPYDCQVERFDLSNLEASAQAEALEQNLITFSQHAFVLQEAQMLSARYLILSDQSGVLALNMPHIVSDGWSMQLLVKEFTALYTAHLSGQHAQLAPLPIQYADYAHWQRNWLAGDAGVSQLDYWKKQLDGVPTVHGLPLQGRRGEMKNHTGESLEMTLSQSVSRRLTELASTLEITPFMLLHGALAIVLSRHSNSHDIVIGTPVANRQHADLTSLIGFFVNSLVLRLNTSDKTLAAFFEHVKQTHIAAQENQDIPFEQLVEHLDIETNTSQSPLFQIMLLTDNDYGLDAPKAQSTRLGDAQLKPIEDPQVTVKFDLDIFMSVNEHGGKLKIHFDNHLFSTQYIDSLMSHLANTLTNLAQADMTEQSVARLPMLSEQQSQELIFGRNQTQRSYDDEACINSIFERHVAAQPDAPALQFGEYVLSYQALNERAEQLASYLVAQHQIVPDTIVGLCMERSADMIIAMLAILKAGGAYLPLDPDYPMERLEYMVDDAKVAQILSYGRGVEVTDALCQGRDIANLNVSNLSEAAASDEQPLGILKSNHSLAYVIYTSGSTGRPKGVGLSHKGAVNLAANQQVLFDITPASRVLQFASISFDAATWDWVMALLNGATLVICDEQARTEGGKLGEVLKQQAITHATLPPALLSTMALQTDLALQCLIVAGEACEEQVVERWRRHYRFFNAYGPSETSVCATVGEITDNSIHIGRPLYNVQTLILDEHQSLVPFGCAGELYVGGDGLARGYLNQPQLTAERFIDNPFYDASVPGSSERLYRTGDLVRYQADGNLAFIGRTDDQIKIRGFRVELGEIAQQLSQQAGVESALVVAKTGAIGTYLVAYLQPAQAVSELSDNEFTQGALAELASQVPDYMVPKLGVVVAEWPLTANGKINKKALPEADTMALQGKYVAPACETELAICQIWGELLDMAPETISTTANFFHLGGHSLLSVRLAAGLREQLGVELPVKTLFNAATIAEQAEEIMARRGQAVRDGVKALPRITMQDEQLGQYSALPQSFAQQRLWFIDQLHSDSAQYNMPAAFEVEGELELAVVEAALQTIIARHEVLRTVYRDGEHGAEQLILDEAQFSLSYEDVRMYNPAQQQQAIAGAMTQLLSQPFDLTKDVMVRAGYLHTSQSSGVLLFNMHHIASDGWSMQVLVKEFVALYQAYSQGQGNPLAPLTIQYADYAQWQRAYLSEAVLEQQLGYWQQQLADVPPVHSLPLDHPRPEVKQHQGAQVTGSLSKEVAQGLTTLAKAEGLTPFMLLHGALSLLLSRHSNAQNIVIGTPVANRTQAELEPLIGFFVNTLVLNVNTDQATLAEYLAHVKNVHLDAQSNQDVPFEQLVEQLNVPRSTAHTPLFQVMLRTQTDYGLNAGMDESVLSLGDALLSPLAEDSVVAKFDLDVHMALSESGVDICWTYDTALFSAARIETLNRHLGELLSVLTASEPKEVLTRVPGTLNMLSQAEQQELLVSLNQTEQDYDTQLCIHTLFEQQAQQQPQAIALTGPQRTLSYEALNTLSNQFAHHLIDQYGIAPGQRVGICVERSEYILVTMLAVLKAGAAYVPFDHHNTLHRNQQIIDDAQLDVVFTDPERIATLPQSCARLEVAALEAQLSDQGKRDNPQQTVSAGDLAYVIYTSGTTGKPKGVQLRHSNVCDYLQSVQHRYYAQPQSSLLVTSYAFDISVPSLFLPLISGTSVNILAGEARFESMKHELLEQPYLLRMTPHHGKALVAFMGEAVCQLTHTFVIGGEAFPLELYDQLQAKFPNSVIYNHYGPTEATVGAIALNVTAQRDQIGATMPIGRPLPNTKVYILNKELGLVPKGAMGELYIAGPSVSKGYLNRDELTQKSFVVNPFEDENSQYNLMYKTGDLARYIGEDYLEYCGRVDEQIKIRGFRIEVGDIESQLLQLPEVDSAVVQAKELAGQLQLVAYVKFDLMHEIKFASSESQLQDNERKLAAIKRSLAGQLPEYMLPSQYLVMTDWPLSANGKLDKKALPEPSLTELSSVAVQPVSETEVRLVQIWSEVLQTSEEHISVVESFFSLGGNSLSLMLLLNKLRSEFGAALQLRELYQSSDIQSMAKRIEHLLWMEQDDDDEYEGELLVL</sequence>
<gene>
    <name evidence="5" type="ORF">AT705_16820</name>
</gene>
<dbReference type="InterPro" id="IPR020806">
    <property type="entry name" value="PKS_PP-bd"/>
</dbReference>
<dbReference type="InterPro" id="IPR006162">
    <property type="entry name" value="Ppantetheine_attach_site"/>
</dbReference>
<dbReference type="RefSeq" id="WP_058797441.1">
    <property type="nucleotide sequence ID" value="NZ_CP013611.1"/>
</dbReference>
<dbReference type="PANTHER" id="PTHR45527:SF1">
    <property type="entry name" value="FATTY ACID SYNTHASE"/>
    <property type="match status" value="1"/>
</dbReference>
<dbReference type="InterPro" id="IPR045851">
    <property type="entry name" value="AMP-bd_C_sf"/>
</dbReference>
<dbReference type="PROSITE" id="PS00455">
    <property type="entry name" value="AMP_BINDING"/>
    <property type="match status" value="3"/>
</dbReference>
<proteinExistence type="predicted"/>
<dbReference type="GO" id="GO:0005737">
    <property type="term" value="C:cytoplasm"/>
    <property type="evidence" value="ECO:0007669"/>
    <property type="project" value="TreeGrafter"/>
</dbReference>
<dbReference type="Pfam" id="PF00668">
    <property type="entry name" value="Condensation"/>
    <property type="match status" value="3"/>
</dbReference>
<dbReference type="FunFam" id="1.10.1200.10:FF:000005">
    <property type="entry name" value="Nonribosomal peptide synthetase 1"/>
    <property type="match status" value="1"/>
</dbReference>
<dbReference type="Gene3D" id="3.30.559.30">
    <property type="entry name" value="Nonribosomal peptide synthetase, condensation domain"/>
    <property type="match status" value="3"/>
</dbReference>
<dbReference type="PROSITE" id="PS00012">
    <property type="entry name" value="PHOSPHOPANTETHEINE"/>
    <property type="match status" value="3"/>
</dbReference>
<dbReference type="InterPro" id="IPR001242">
    <property type="entry name" value="Condensation_dom"/>
</dbReference>
<keyword evidence="2" id="KW-0596">Phosphopantetheine</keyword>
<dbReference type="SMART" id="SM00823">
    <property type="entry name" value="PKS_PP"/>
    <property type="match status" value="3"/>
</dbReference>
<evidence type="ECO:0000256" key="2">
    <source>
        <dbReference type="ARBA" id="ARBA00022450"/>
    </source>
</evidence>
<dbReference type="PANTHER" id="PTHR45527">
    <property type="entry name" value="NONRIBOSOMAL PEPTIDE SYNTHETASE"/>
    <property type="match status" value="1"/>
</dbReference>
<evidence type="ECO:0000256" key="1">
    <source>
        <dbReference type="ARBA" id="ARBA00001957"/>
    </source>
</evidence>
<dbReference type="SUPFAM" id="SSF56801">
    <property type="entry name" value="Acetyl-CoA synthetase-like"/>
    <property type="match status" value="3"/>
</dbReference>
<dbReference type="GO" id="GO:0003824">
    <property type="term" value="F:catalytic activity"/>
    <property type="evidence" value="ECO:0007669"/>
    <property type="project" value="InterPro"/>
</dbReference>
<keyword evidence="3" id="KW-0597">Phosphoprotein</keyword>
<feature type="domain" description="Carrier" evidence="4">
    <location>
        <begin position="1057"/>
        <end position="1134"/>
    </location>
</feature>
<dbReference type="InterPro" id="IPR029058">
    <property type="entry name" value="AB_hydrolase_fold"/>
</dbReference>
<accession>A0A0U3IM96</accession>
<dbReference type="InterPro" id="IPR042099">
    <property type="entry name" value="ANL_N_sf"/>
</dbReference>
<dbReference type="InterPro" id="IPR041464">
    <property type="entry name" value="TubC_N"/>
</dbReference>
<dbReference type="NCBIfam" id="NF003417">
    <property type="entry name" value="PRK04813.1"/>
    <property type="match status" value="3"/>
</dbReference>
<dbReference type="Gene3D" id="3.30.300.30">
    <property type="match status" value="3"/>
</dbReference>
<dbReference type="FunFam" id="3.40.50.980:FF:000001">
    <property type="entry name" value="Non-ribosomal peptide synthetase"/>
    <property type="match status" value="3"/>
</dbReference>
<evidence type="ECO:0000313" key="5">
    <source>
        <dbReference type="EMBL" id="ALU44444.1"/>
    </source>
</evidence>
<organism evidence="5 6">
    <name type="scientific">Pseudoalteromonas rubra</name>
    <dbReference type="NCBI Taxonomy" id="43658"/>
    <lineage>
        <taxon>Bacteria</taxon>
        <taxon>Pseudomonadati</taxon>
        <taxon>Pseudomonadota</taxon>
        <taxon>Gammaproteobacteria</taxon>
        <taxon>Alteromonadales</taxon>
        <taxon>Pseudoalteromonadaceae</taxon>
        <taxon>Pseudoalteromonas</taxon>
    </lineage>
</organism>
<dbReference type="InterPro" id="IPR044894">
    <property type="entry name" value="TubC_N_sf"/>
</dbReference>
<dbReference type="GO" id="GO:0044550">
    <property type="term" value="P:secondary metabolite biosynthetic process"/>
    <property type="evidence" value="ECO:0007669"/>
    <property type="project" value="TreeGrafter"/>
</dbReference>